<dbReference type="GO" id="GO:0032259">
    <property type="term" value="P:methylation"/>
    <property type="evidence" value="ECO:0007669"/>
    <property type="project" value="UniProtKB-KW"/>
</dbReference>
<comment type="caution">
    <text evidence="10">The sequence shown here is derived from an EMBL/GenBank/DDBJ whole genome shotgun (WGS) entry which is preliminary data.</text>
</comment>
<dbReference type="SUPFAM" id="SSF53335">
    <property type="entry name" value="S-adenosyl-L-methionine-dependent methyltransferases"/>
    <property type="match status" value="1"/>
</dbReference>
<dbReference type="PANTHER" id="PTHR43675:SF8">
    <property type="entry name" value="ARSENITE METHYLTRANSFERASE"/>
    <property type="match status" value="1"/>
</dbReference>
<comment type="catalytic activity">
    <reaction evidence="7">
        <text>arsenic triglutathione + 2 [thioredoxin]-dithiol + 2 S-adenosyl-L-methionine + H2O = dimethylarsinous acid + 2 [thioredoxin]-disulfide + 3 glutathione + 2 S-adenosyl-L-homocysteine + 2 H(+)</text>
        <dbReference type="Rhea" id="RHEA:69464"/>
        <dbReference type="Rhea" id="RHEA-COMP:10698"/>
        <dbReference type="Rhea" id="RHEA-COMP:10700"/>
        <dbReference type="ChEBI" id="CHEBI:15377"/>
        <dbReference type="ChEBI" id="CHEBI:15378"/>
        <dbReference type="ChEBI" id="CHEBI:23808"/>
        <dbReference type="ChEBI" id="CHEBI:29950"/>
        <dbReference type="ChEBI" id="CHEBI:50058"/>
        <dbReference type="ChEBI" id="CHEBI:57856"/>
        <dbReference type="ChEBI" id="CHEBI:57925"/>
        <dbReference type="ChEBI" id="CHEBI:59789"/>
        <dbReference type="ChEBI" id="CHEBI:183640"/>
        <dbReference type="EC" id="2.1.1.137"/>
    </reaction>
</comment>
<dbReference type="InterPro" id="IPR025714">
    <property type="entry name" value="Methyltranfer_dom"/>
</dbReference>
<dbReference type="PATRIC" id="fig|1163408.3.peg.111"/>
<evidence type="ECO:0000259" key="9">
    <source>
        <dbReference type="Pfam" id="PF13847"/>
    </source>
</evidence>
<organism evidence="10 11">
    <name type="scientific">Rhodanobacter fulvus Jip2</name>
    <dbReference type="NCBI Taxonomy" id="1163408"/>
    <lineage>
        <taxon>Bacteria</taxon>
        <taxon>Pseudomonadati</taxon>
        <taxon>Pseudomonadota</taxon>
        <taxon>Gammaproteobacteria</taxon>
        <taxon>Lysobacterales</taxon>
        <taxon>Rhodanobacteraceae</taxon>
        <taxon>Rhodanobacter</taxon>
    </lineage>
</organism>
<evidence type="ECO:0000256" key="6">
    <source>
        <dbReference type="ARBA" id="ARBA00047941"/>
    </source>
</evidence>
<comment type="similarity">
    <text evidence="3">Belongs to the methyltransferase superfamily. Arsenite methyltransferase family.</text>
</comment>
<evidence type="ECO:0000256" key="8">
    <source>
        <dbReference type="ARBA" id="ARBA00048428"/>
    </source>
</evidence>
<dbReference type="STRING" id="1163408.UU9_00520"/>
<dbReference type="Proteomes" id="UP000004210">
    <property type="component" value="Unassembled WGS sequence"/>
</dbReference>
<dbReference type="InterPro" id="IPR029063">
    <property type="entry name" value="SAM-dependent_MTases_sf"/>
</dbReference>
<dbReference type="Gene3D" id="3.40.5.100">
    <property type="match status" value="1"/>
</dbReference>
<reference evidence="10 11" key="1">
    <citation type="journal article" date="2012" name="J. Bacteriol.">
        <title>Genome sequences for six rhodanobacter strains, isolated from soils and the terrestrial subsurface, with variable denitrification capabilities.</title>
        <authorList>
            <person name="Kostka J.E."/>
            <person name="Green S.J."/>
            <person name="Rishishwar L."/>
            <person name="Prakash O."/>
            <person name="Katz L.S."/>
            <person name="Marino-Ramirez L."/>
            <person name="Jordan I.K."/>
            <person name="Munk C."/>
            <person name="Ivanova N."/>
            <person name="Mikhailova N."/>
            <person name="Watson D.B."/>
            <person name="Brown S.D."/>
            <person name="Palumbo A.V."/>
            <person name="Brooks S.C."/>
        </authorList>
    </citation>
    <scope>NUCLEOTIDE SEQUENCE [LARGE SCALE GENOMIC DNA]</scope>
    <source>
        <strain evidence="11">Jip2T</strain>
    </source>
</reference>
<dbReference type="Gene3D" id="3.40.50.150">
    <property type="entry name" value="Vaccinia Virus protein VP39"/>
    <property type="match status" value="1"/>
</dbReference>
<proteinExistence type="inferred from homology"/>
<dbReference type="CDD" id="cd02440">
    <property type="entry name" value="AdoMet_MTases"/>
    <property type="match status" value="1"/>
</dbReference>
<keyword evidence="11" id="KW-1185">Reference proteome</keyword>
<evidence type="ECO:0000256" key="3">
    <source>
        <dbReference type="ARBA" id="ARBA00034487"/>
    </source>
</evidence>
<evidence type="ECO:0000256" key="2">
    <source>
        <dbReference type="ARBA" id="ARBA00022691"/>
    </source>
</evidence>
<comment type="catalytic activity">
    <reaction evidence="8">
        <text>arsenic triglutathione + 3 [thioredoxin]-dithiol + 3 S-adenosyl-L-methionine = trimethylarsine + 3 [thioredoxin]-disulfide + 3 glutathione + 3 S-adenosyl-L-homocysteine + 3 H(+)</text>
        <dbReference type="Rhea" id="RHEA:69432"/>
        <dbReference type="Rhea" id="RHEA-COMP:10698"/>
        <dbReference type="Rhea" id="RHEA-COMP:10700"/>
        <dbReference type="ChEBI" id="CHEBI:15378"/>
        <dbReference type="ChEBI" id="CHEBI:27130"/>
        <dbReference type="ChEBI" id="CHEBI:29950"/>
        <dbReference type="ChEBI" id="CHEBI:50058"/>
        <dbReference type="ChEBI" id="CHEBI:57856"/>
        <dbReference type="ChEBI" id="CHEBI:57925"/>
        <dbReference type="ChEBI" id="CHEBI:59789"/>
        <dbReference type="ChEBI" id="CHEBI:183640"/>
        <dbReference type="EC" id="2.1.1.137"/>
    </reaction>
</comment>
<dbReference type="EC" id="2.1.1.137" evidence="4"/>
<evidence type="ECO:0000256" key="5">
    <source>
        <dbReference type="ARBA" id="ARBA00034545"/>
    </source>
</evidence>
<dbReference type="AlphaFoldDB" id="I4W0G4"/>
<evidence type="ECO:0000256" key="4">
    <source>
        <dbReference type="ARBA" id="ARBA00034521"/>
    </source>
</evidence>
<evidence type="ECO:0000313" key="11">
    <source>
        <dbReference type="Proteomes" id="UP000004210"/>
    </source>
</evidence>
<dbReference type="PANTHER" id="PTHR43675">
    <property type="entry name" value="ARSENITE METHYLTRANSFERASE"/>
    <property type="match status" value="1"/>
</dbReference>
<evidence type="ECO:0000256" key="7">
    <source>
        <dbReference type="ARBA" id="ARBA00047943"/>
    </source>
</evidence>
<protein>
    <recommendedName>
        <fullName evidence="5">Arsenite methyltransferase</fullName>
        <ecNumber evidence="4">2.1.1.137</ecNumber>
    </recommendedName>
</protein>
<dbReference type="InterPro" id="IPR026669">
    <property type="entry name" value="Arsenite_MeTrfase-like"/>
</dbReference>
<dbReference type="eggNOG" id="COG2226">
    <property type="taxonomic scope" value="Bacteria"/>
</dbReference>
<feature type="domain" description="Methyltransferase" evidence="9">
    <location>
        <begin position="91"/>
        <end position="240"/>
    </location>
</feature>
<accession>I4W0G4</accession>
<dbReference type="Pfam" id="PF13847">
    <property type="entry name" value="Methyltransf_31"/>
    <property type="match status" value="1"/>
</dbReference>
<keyword evidence="1 10" id="KW-0808">Transferase</keyword>
<evidence type="ECO:0000256" key="1">
    <source>
        <dbReference type="ARBA" id="ARBA00022679"/>
    </source>
</evidence>
<evidence type="ECO:0000313" key="10">
    <source>
        <dbReference type="EMBL" id="EIL92955.1"/>
    </source>
</evidence>
<name>I4W0G4_9GAMM</name>
<keyword evidence="10" id="KW-0489">Methyltransferase</keyword>
<keyword evidence="2" id="KW-0949">S-adenosyl-L-methionine</keyword>
<comment type="catalytic activity">
    <reaction evidence="6">
        <text>arsenic triglutathione + [thioredoxin]-dithiol + S-adenosyl-L-methionine + 2 H2O = methylarsonous acid + [thioredoxin]-disulfide + 3 glutathione + S-adenosyl-L-homocysteine + H(+)</text>
        <dbReference type="Rhea" id="RHEA:69460"/>
        <dbReference type="Rhea" id="RHEA-COMP:10698"/>
        <dbReference type="Rhea" id="RHEA-COMP:10700"/>
        <dbReference type="ChEBI" id="CHEBI:15377"/>
        <dbReference type="ChEBI" id="CHEBI:15378"/>
        <dbReference type="ChEBI" id="CHEBI:17826"/>
        <dbReference type="ChEBI" id="CHEBI:29950"/>
        <dbReference type="ChEBI" id="CHEBI:50058"/>
        <dbReference type="ChEBI" id="CHEBI:57856"/>
        <dbReference type="ChEBI" id="CHEBI:57925"/>
        <dbReference type="ChEBI" id="CHEBI:59789"/>
        <dbReference type="ChEBI" id="CHEBI:183640"/>
        <dbReference type="EC" id="2.1.1.137"/>
    </reaction>
</comment>
<dbReference type="GO" id="GO:0030791">
    <property type="term" value="F:arsenite methyltransferase activity"/>
    <property type="evidence" value="ECO:0007669"/>
    <property type="project" value="UniProtKB-EC"/>
</dbReference>
<dbReference type="EMBL" id="AJXU01000003">
    <property type="protein sequence ID" value="EIL92955.1"/>
    <property type="molecule type" value="Genomic_DNA"/>
</dbReference>
<gene>
    <name evidence="10" type="ORF">UU9_00520</name>
</gene>
<sequence>MRSYNKYLKRSINMTEDTQTNTCCGDDSRVRDDVREYYGETLKSSTDLRTTACCSTSAMPLHLRETAALLHPEVTERFYGCGSPIPPALAGATVLDLGCGTGRDVYLLSRLVGEQGHVIGVDMTAAQLAVAERHRDYHATAFGHACSNVTLLAGDLADLDALGIADDSVDVVVSNCVLNLVPDKARAFAQILRVLKPGGELYFSDVFADRRLPAELMRDPVLLGECLAGALYVEDFRRLLGALGVADARVCARSPIDLTDPAVEQRIGFARFESITWRAFKLPLEDRCEDYGQVATYLGTLPHQPHAFDLDDHHHFETGRPLPVCGNTADMLGASRYAGHFRIDGDKQRHFGLFDCAPATPTATGTGGACC</sequence>